<sequence>MCKFYRVWIYFYNIITLKISTRIILKELSNKSFQKGYSSSSILLIRDIRFQTNNIVIQQLSKKIDTNEFKIVTLLFLVTEDIQLKLIYKLLEFSSVLIFNKF</sequence>
<reference evidence="1 3" key="1">
    <citation type="journal article" date="2008" name="Science">
        <title>The Physcomitrella genome reveals evolutionary insights into the conquest of land by plants.</title>
        <authorList>
            <person name="Rensing S."/>
            <person name="Lang D."/>
            <person name="Zimmer A."/>
            <person name="Terry A."/>
            <person name="Salamov A."/>
            <person name="Shapiro H."/>
            <person name="Nishiyama T."/>
            <person name="Perroud P.-F."/>
            <person name="Lindquist E."/>
            <person name="Kamisugi Y."/>
            <person name="Tanahashi T."/>
            <person name="Sakakibara K."/>
            <person name="Fujita T."/>
            <person name="Oishi K."/>
            <person name="Shin-I T."/>
            <person name="Kuroki Y."/>
            <person name="Toyoda A."/>
            <person name="Suzuki Y."/>
            <person name="Hashimoto A."/>
            <person name="Yamaguchi K."/>
            <person name="Sugano A."/>
            <person name="Kohara Y."/>
            <person name="Fujiyama A."/>
            <person name="Anterola A."/>
            <person name="Aoki S."/>
            <person name="Ashton N."/>
            <person name="Barbazuk W.B."/>
            <person name="Barker E."/>
            <person name="Bennetzen J."/>
            <person name="Bezanilla M."/>
            <person name="Blankenship R."/>
            <person name="Cho S.H."/>
            <person name="Dutcher S."/>
            <person name="Estelle M."/>
            <person name="Fawcett J.A."/>
            <person name="Gundlach H."/>
            <person name="Hanada K."/>
            <person name="Heyl A."/>
            <person name="Hicks K.A."/>
            <person name="Hugh J."/>
            <person name="Lohr M."/>
            <person name="Mayer K."/>
            <person name="Melkozernov A."/>
            <person name="Murata T."/>
            <person name="Nelson D."/>
            <person name="Pils B."/>
            <person name="Prigge M."/>
            <person name="Reiss B."/>
            <person name="Renner T."/>
            <person name="Rombauts S."/>
            <person name="Rushton P."/>
            <person name="Sanderfoot A."/>
            <person name="Schween G."/>
            <person name="Shiu S.-H."/>
            <person name="Stueber K."/>
            <person name="Theodoulou F.L."/>
            <person name="Tu H."/>
            <person name="Van de Peer Y."/>
            <person name="Verrier P.J."/>
            <person name="Waters E."/>
            <person name="Wood A."/>
            <person name="Yang L."/>
            <person name="Cove D."/>
            <person name="Cuming A."/>
            <person name="Hasebe M."/>
            <person name="Lucas S."/>
            <person name="Mishler D.B."/>
            <person name="Reski R."/>
            <person name="Grigoriev I."/>
            <person name="Quatrano R.S."/>
            <person name="Boore J.L."/>
        </authorList>
    </citation>
    <scope>NUCLEOTIDE SEQUENCE [LARGE SCALE GENOMIC DNA]</scope>
    <source>
        <strain evidence="2 3">cv. Gransden 2004</strain>
    </source>
</reference>
<dbReference type="Gramene" id="Pp3c6_28610V3.2">
    <property type="protein sequence ID" value="PAC:32977943.CDS.1"/>
    <property type="gene ID" value="Pp3c6_28610"/>
</dbReference>
<organism evidence="1">
    <name type="scientific">Physcomitrium patens</name>
    <name type="common">Spreading-leaved earth moss</name>
    <name type="synonym">Physcomitrella patens</name>
    <dbReference type="NCBI Taxonomy" id="3218"/>
    <lineage>
        <taxon>Eukaryota</taxon>
        <taxon>Viridiplantae</taxon>
        <taxon>Streptophyta</taxon>
        <taxon>Embryophyta</taxon>
        <taxon>Bryophyta</taxon>
        <taxon>Bryophytina</taxon>
        <taxon>Bryopsida</taxon>
        <taxon>Funariidae</taxon>
        <taxon>Funariales</taxon>
        <taxon>Funariaceae</taxon>
        <taxon>Physcomitrium</taxon>
    </lineage>
</organism>
<dbReference type="EnsemblPlants" id="Pp3c6_28610V3.1">
    <property type="protein sequence ID" value="PAC:32977942.CDS.1"/>
    <property type="gene ID" value="Pp3c6_28610"/>
</dbReference>
<dbReference type="Gramene" id="Pp3c6_28610V3.1">
    <property type="protein sequence ID" value="PAC:32977942.CDS.1"/>
    <property type="gene ID" value="Pp3c6_28610"/>
</dbReference>
<gene>
    <name evidence="1" type="ORF">PHYPA_009595</name>
</gene>
<name>A0A2K1KHI3_PHYPA</name>
<keyword evidence="3" id="KW-1185">Reference proteome</keyword>
<dbReference type="EnsemblPlants" id="Pp3c6_28610V3.2">
    <property type="protein sequence ID" value="PAC:32977943.CDS.1"/>
    <property type="gene ID" value="Pp3c6_28610"/>
</dbReference>
<protein>
    <submittedName>
        <fullName evidence="1 2">Uncharacterized protein</fullName>
    </submittedName>
</protein>
<dbReference type="Proteomes" id="UP000006727">
    <property type="component" value="Chromosome 6"/>
</dbReference>
<dbReference type="PaxDb" id="3218-PP1S117_60V6.1"/>
<evidence type="ECO:0000313" key="2">
    <source>
        <dbReference type="EnsemblPlants" id="PAC:32977942.CDS.1"/>
    </source>
</evidence>
<proteinExistence type="predicted"/>
<reference evidence="2" key="3">
    <citation type="submission" date="2020-12" db="UniProtKB">
        <authorList>
            <consortium name="EnsemblPlants"/>
        </authorList>
    </citation>
    <scope>IDENTIFICATION</scope>
</reference>
<evidence type="ECO:0000313" key="3">
    <source>
        <dbReference type="Proteomes" id="UP000006727"/>
    </source>
</evidence>
<evidence type="ECO:0000313" key="1">
    <source>
        <dbReference type="EMBL" id="PNR53219.1"/>
    </source>
</evidence>
<dbReference type="AlphaFoldDB" id="A0A2K1KHI3"/>
<reference evidence="1 3" key="2">
    <citation type="journal article" date="2018" name="Plant J.">
        <title>The Physcomitrella patens chromosome-scale assembly reveals moss genome structure and evolution.</title>
        <authorList>
            <person name="Lang D."/>
            <person name="Ullrich K.K."/>
            <person name="Murat F."/>
            <person name="Fuchs J."/>
            <person name="Jenkins J."/>
            <person name="Haas F.B."/>
            <person name="Piednoel M."/>
            <person name="Gundlach H."/>
            <person name="Van Bel M."/>
            <person name="Meyberg R."/>
            <person name="Vives C."/>
            <person name="Morata J."/>
            <person name="Symeonidi A."/>
            <person name="Hiss M."/>
            <person name="Muchero W."/>
            <person name="Kamisugi Y."/>
            <person name="Saleh O."/>
            <person name="Blanc G."/>
            <person name="Decker E.L."/>
            <person name="van Gessel N."/>
            <person name="Grimwood J."/>
            <person name="Hayes R.D."/>
            <person name="Graham S.W."/>
            <person name="Gunter L.E."/>
            <person name="McDaniel S.F."/>
            <person name="Hoernstein S.N.W."/>
            <person name="Larsson A."/>
            <person name="Li F.W."/>
            <person name="Perroud P.F."/>
            <person name="Phillips J."/>
            <person name="Ranjan P."/>
            <person name="Rokshar D.S."/>
            <person name="Rothfels C.J."/>
            <person name="Schneider L."/>
            <person name="Shu S."/>
            <person name="Stevenson D.W."/>
            <person name="Thummler F."/>
            <person name="Tillich M."/>
            <person name="Villarreal Aguilar J.C."/>
            <person name="Widiez T."/>
            <person name="Wong G.K."/>
            <person name="Wymore A."/>
            <person name="Zhang Y."/>
            <person name="Zimmer A.D."/>
            <person name="Quatrano R.S."/>
            <person name="Mayer K.F.X."/>
            <person name="Goodstein D."/>
            <person name="Casacuberta J.M."/>
            <person name="Vandepoele K."/>
            <person name="Reski R."/>
            <person name="Cuming A.C."/>
            <person name="Tuskan G.A."/>
            <person name="Maumus F."/>
            <person name="Salse J."/>
            <person name="Schmutz J."/>
            <person name="Rensing S.A."/>
        </authorList>
    </citation>
    <scope>NUCLEOTIDE SEQUENCE [LARGE SCALE GENOMIC DNA]</scope>
    <source>
        <strain evidence="2 3">cv. Gransden 2004</strain>
    </source>
</reference>
<dbReference type="EMBL" id="ABEU02000006">
    <property type="protein sequence ID" value="PNR53219.1"/>
    <property type="molecule type" value="Genomic_DNA"/>
</dbReference>
<dbReference type="InParanoid" id="A0A2K1KHI3"/>
<accession>A0A2K1KHI3</accession>